<organism evidence="2 3">
    <name type="scientific">Dipteronia sinensis</name>
    <dbReference type="NCBI Taxonomy" id="43782"/>
    <lineage>
        <taxon>Eukaryota</taxon>
        <taxon>Viridiplantae</taxon>
        <taxon>Streptophyta</taxon>
        <taxon>Embryophyta</taxon>
        <taxon>Tracheophyta</taxon>
        <taxon>Spermatophyta</taxon>
        <taxon>Magnoliopsida</taxon>
        <taxon>eudicotyledons</taxon>
        <taxon>Gunneridae</taxon>
        <taxon>Pentapetalae</taxon>
        <taxon>rosids</taxon>
        <taxon>malvids</taxon>
        <taxon>Sapindales</taxon>
        <taxon>Sapindaceae</taxon>
        <taxon>Hippocastanoideae</taxon>
        <taxon>Acereae</taxon>
        <taxon>Dipteronia</taxon>
    </lineage>
</organism>
<dbReference type="AlphaFoldDB" id="A0AAE0ALC0"/>
<dbReference type="PANTHER" id="PTHR47723:SF22">
    <property type="entry name" value="RNASE H TYPE-1 DOMAIN-CONTAINING PROTEIN"/>
    <property type="match status" value="1"/>
</dbReference>
<proteinExistence type="predicted"/>
<dbReference type="InterPro" id="IPR002156">
    <property type="entry name" value="RNaseH_domain"/>
</dbReference>
<dbReference type="GO" id="GO:0004523">
    <property type="term" value="F:RNA-DNA hybrid ribonuclease activity"/>
    <property type="evidence" value="ECO:0007669"/>
    <property type="project" value="InterPro"/>
</dbReference>
<dbReference type="GO" id="GO:0003676">
    <property type="term" value="F:nucleic acid binding"/>
    <property type="evidence" value="ECO:0007669"/>
    <property type="project" value="InterPro"/>
</dbReference>
<evidence type="ECO:0000313" key="2">
    <source>
        <dbReference type="EMBL" id="KAK3219977.1"/>
    </source>
</evidence>
<dbReference type="Proteomes" id="UP001281410">
    <property type="component" value="Unassembled WGS sequence"/>
</dbReference>
<dbReference type="CDD" id="cd06222">
    <property type="entry name" value="RNase_H_like"/>
    <property type="match status" value="1"/>
</dbReference>
<dbReference type="Pfam" id="PF13966">
    <property type="entry name" value="zf-RVT"/>
    <property type="match status" value="1"/>
</dbReference>
<dbReference type="PANTHER" id="PTHR47723">
    <property type="entry name" value="OS05G0353850 PROTEIN"/>
    <property type="match status" value="1"/>
</dbReference>
<accession>A0AAE0ALC0</accession>
<dbReference type="Pfam" id="PF13456">
    <property type="entry name" value="RVT_3"/>
    <property type="match status" value="1"/>
</dbReference>
<dbReference type="EMBL" id="JANJYJ010000004">
    <property type="protein sequence ID" value="KAK3219977.1"/>
    <property type="molecule type" value="Genomic_DNA"/>
</dbReference>
<dbReference type="InterPro" id="IPR044730">
    <property type="entry name" value="RNase_H-like_dom_plant"/>
</dbReference>
<protein>
    <recommendedName>
        <fullName evidence="1">RNase H type-1 domain-containing protein</fullName>
    </recommendedName>
</protein>
<sequence length="441" mass="50412">MGNESYLCVEGKCLKEAFPRCFALAEKKNGVVKDFGVWSGQKWAWGIPTRRPPFDWEKNQWQLFTTFLDCIQIRRQFPDTIAWSAKPNGIFSIGSFRRSLEQPDEDVISAPLFFWKGICPPKMEMFLWQLWRGKVLVRDVLYQSGMANLLSLDCPLCCLEKESIDHLFLHCTWSKRLWLDSMAWWGVVGCFNKTVKGWLDGWTGLCPAIKNERAWNSLFCSIAWTIWENRNHLVFEGKVPVVEQAVDLVKFLIVWWFKYLGKGIHDNVQSLLLNVKELCVETRKQKQKKIIDWIPPMTDTLKFNVDGSVRGKPGPAGIGGVLRNSNGKVLCLFSYYMGRADSNAAEIWAIKRAVELCLSNPMLRGRDIEVVSDSKVAVSWVTKEDFGNLAYVDAIYDIQSGINYHGCLEAVYNSRAFNSFADSPAKMGSNMLGDFVEWGDF</sequence>
<dbReference type="PROSITE" id="PS50879">
    <property type="entry name" value="RNASE_H_1"/>
    <property type="match status" value="1"/>
</dbReference>
<comment type="caution">
    <text evidence="2">The sequence shown here is derived from an EMBL/GenBank/DDBJ whole genome shotgun (WGS) entry which is preliminary data.</text>
</comment>
<dbReference type="InterPro" id="IPR026960">
    <property type="entry name" value="RVT-Znf"/>
</dbReference>
<feature type="domain" description="RNase H type-1" evidence="1">
    <location>
        <begin position="297"/>
        <end position="430"/>
    </location>
</feature>
<keyword evidence="3" id="KW-1185">Reference proteome</keyword>
<gene>
    <name evidence="2" type="ORF">Dsin_013947</name>
</gene>
<dbReference type="Gene3D" id="3.30.420.10">
    <property type="entry name" value="Ribonuclease H-like superfamily/Ribonuclease H"/>
    <property type="match status" value="1"/>
</dbReference>
<dbReference type="InterPro" id="IPR053151">
    <property type="entry name" value="RNase_H-like"/>
</dbReference>
<name>A0AAE0ALC0_9ROSI</name>
<evidence type="ECO:0000313" key="3">
    <source>
        <dbReference type="Proteomes" id="UP001281410"/>
    </source>
</evidence>
<reference evidence="2" key="1">
    <citation type="journal article" date="2023" name="Plant J.">
        <title>Genome sequences and population genomics provide insights into the demographic history, inbreeding, and mutation load of two 'living fossil' tree species of Dipteronia.</title>
        <authorList>
            <person name="Feng Y."/>
            <person name="Comes H.P."/>
            <person name="Chen J."/>
            <person name="Zhu S."/>
            <person name="Lu R."/>
            <person name="Zhang X."/>
            <person name="Li P."/>
            <person name="Qiu J."/>
            <person name="Olsen K.M."/>
            <person name="Qiu Y."/>
        </authorList>
    </citation>
    <scope>NUCLEOTIDE SEQUENCE</scope>
    <source>
        <strain evidence="2">NBL</strain>
    </source>
</reference>
<dbReference type="SUPFAM" id="SSF53098">
    <property type="entry name" value="Ribonuclease H-like"/>
    <property type="match status" value="1"/>
</dbReference>
<evidence type="ECO:0000259" key="1">
    <source>
        <dbReference type="PROSITE" id="PS50879"/>
    </source>
</evidence>
<dbReference type="InterPro" id="IPR012337">
    <property type="entry name" value="RNaseH-like_sf"/>
</dbReference>
<dbReference type="InterPro" id="IPR036397">
    <property type="entry name" value="RNaseH_sf"/>
</dbReference>